<protein>
    <recommendedName>
        <fullName evidence="4">F-box domain-containing protein</fullName>
    </recommendedName>
</protein>
<comment type="caution">
    <text evidence="1">The sequence shown here is derived from an EMBL/GenBank/DDBJ whole genome shotgun (WGS) entry which is preliminary data.</text>
</comment>
<evidence type="ECO:0000313" key="1">
    <source>
        <dbReference type="EMBL" id="GBC02669.1"/>
    </source>
</evidence>
<dbReference type="EMBL" id="BLAL01000043">
    <property type="protein sequence ID" value="GES79302.1"/>
    <property type="molecule type" value="Genomic_DNA"/>
</dbReference>
<dbReference type="EMBL" id="BEXD01003842">
    <property type="protein sequence ID" value="GBC02669.1"/>
    <property type="molecule type" value="Genomic_DNA"/>
</dbReference>
<evidence type="ECO:0008006" key="4">
    <source>
        <dbReference type="Google" id="ProtNLM"/>
    </source>
</evidence>
<accession>A0A2Z6SD17</accession>
<keyword evidence="3" id="KW-1185">Reference proteome</keyword>
<reference evidence="1 3" key="1">
    <citation type="submission" date="2017-11" db="EMBL/GenBank/DDBJ databases">
        <title>The genome of Rhizophagus clarus HR1 reveals common genetic basis of auxotrophy among arbuscular mycorrhizal fungi.</title>
        <authorList>
            <person name="Kobayashi Y."/>
        </authorList>
    </citation>
    <scope>NUCLEOTIDE SEQUENCE [LARGE SCALE GENOMIC DNA]</scope>
    <source>
        <strain evidence="1 3">HR1</strain>
    </source>
</reference>
<evidence type="ECO:0000313" key="2">
    <source>
        <dbReference type="EMBL" id="GES79302.1"/>
    </source>
</evidence>
<gene>
    <name evidence="2" type="ORF">RCL2_000660800</name>
    <name evidence="1" type="ORF">RclHR1_04740012</name>
</gene>
<reference evidence="2" key="2">
    <citation type="submission" date="2019-10" db="EMBL/GenBank/DDBJ databases">
        <title>Conservation and host-specific expression of non-tandemly repeated heterogenous ribosome RNA gene in arbuscular mycorrhizal fungi.</title>
        <authorList>
            <person name="Maeda T."/>
            <person name="Kobayashi Y."/>
            <person name="Nakagawa T."/>
            <person name="Ezawa T."/>
            <person name="Yamaguchi K."/>
            <person name="Bino T."/>
            <person name="Nishimoto Y."/>
            <person name="Shigenobu S."/>
            <person name="Kawaguchi M."/>
        </authorList>
    </citation>
    <scope>NUCLEOTIDE SEQUENCE</scope>
    <source>
        <strain evidence="2">HR1</strain>
    </source>
</reference>
<dbReference type="Proteomes" id="UP000247702">
    <property type="component" value="Unassembled WGS sequence"/>
</dbReference>
<dbReference type="AlphaFoldDB" id="A0A2Z6SD17"/>
<organism evidence="1 3">
    <name type="scientific">Rhizophagus clarus</name>
    <dbReference type="NCBI Taxonomy" id="94130"/>
    <lineage>
        <taxon>Eukaryota</taxon>
        <taxon>Fungi</taxon>
        <taxon>Fungi incertae sedis</taxon>
        <taxon>Mucoromycota</taxon>
        <taxon>Glomeromycotina</taxon>
        <taxon>Glomeromycetes</taxon>
        <taxon>Glomerales</taxon>
        <taxon>Glomeraceae</taxon>
        <taxon>Rhizophagus</taxon>
    </lineage>
</organism>
<sequence length="553" mass="65631">MACSKLFSGDLPELTHEIIQYFKNDITTLYSCILINRLWCRLAIPLLWEDPFSTHVQNFQFIKFYLHNLNDDDKAKFNKYGINNLLFFSNTLFNYPSFIKYFNTYKCTYSIEKWLATLIDNDNFDEVAKLAYKLIFKRFVENEGNLQSFEIIVFTTNDYKYLNDTMELTLQNPNFTCNIKTLMFHINHSYRFGITNSTNFLPFLKFLFSNCNSISSFYFKIFKFNASNFSLIGDCLSQMIVSQQNLKKISFGCNTFFYNSFSSLKNFNCSNILKTITFYLIDFKNIITIFQQVFNQLNVLESIHILYCYSLDSEFVQQIVSVTRPFELKSLFVDMGEISQVEPLELLLQKFGGDLENFGYGRYEFINDGLKQKKQQLFKLIIKYCTKIKYFDLGIPDIININLTLDLIENIKQNLNYLNIQFNFYEYYASYNEICTTILKNLGQILPSKLEYLNLCLKIKPNELKIFLENSQNTFIKKLFIRNITRDTDGDILPYIKEYIMKKKRVKYLAILDIFFDLFTLKNEVNEFKLYNITVQKYEEIYLQACDFVNNFT</sequence>
<name>A0A2Z6SD17_9GLOM</name>
<dbReference type="OrthoDB" id="1751604at2759"/>
<dbReference type="Proteomes" id="UP000615446">
    <property type="component" value="Unassembled WGS sequence"/>
</dbReference>
<evidence type="ECO:0000313" key="3">
    <source>
        <dbReference type="Proteomes" id="UP000247702"/>
    </source>
</evidence>
<proteinExistence type="predicted"/>